<protein>
    <submittedName>
        <fullName evidence="3">Uncharacterized protein</fullName>
    </submittedName>
</protein>
<evidence type="ECO:0000313" key="3">
    <source>
        <dbReference type="EMBL" id="KAK4156592.1"/>
    </source>
</evidence>
<reference evidence="3" key="1">
    <citation type="journal article" date="2023" name="Mol. Phylogenet. Evol.">
        <title>Genome-scale phylogeny and comparative genomics of the fungal order Sordariales.</title>
        <authorList>
            <person name="Hensen N."/>
            <person name="Bonometti L."/>
            <person name="Westerberg I."/>
            <person name="Brannstrom I.O."/>
            <person name="Guillou S."/>
            <person name="Cros-Aarteil S."/>
            <person name="Calhoun S."/>
            <person name="Haridas S."/>
            <person name="Kuo A."/>
            <person name="Mondo S."/>
            <person name="Pangilinan J."/>
            <person name="Riley R."/>
            <person name="LaButti K."/>
            <person name="Andreopoulos B."/>
            <person name="Lipzen A."/>
            <person name="Chen C."/>
            <person name="Yan M."/>
            <person name="Daum C."/>
            <person name="Ng V."/>
            <person name="Clum A."/>
            <person name="Steindorff A."/>
            <person name="Ohm R.A."/>
            <person name="Martin F."/>
            <person name="Silar P."/>
            <person name="Natvig D.O."/>
            <person name="Lalanne C."/>
            <person name="Gautier V."/>
            <person name="Ament-Velasquez S.L."/>
            <person name="Kruys A."/>
            <person name="Hutchinson M.I."/>
            <person name="Powell A.J."/>
            <person name="Barry K."/>
            <person name="Miller A.N."/>
            <person name="Grigoriev I.V."/>
            <person name="Debuchy R."/>
            <person name="Gladieux P."/>
            <person name="Hiltunen Thoren M."/>
            <person name="Johannesson H."/>
        </authorList>
    </citation>
    <scope>NUCLEOTIDE SEQUENCE</scope>
    <source>
        <strain evidence="3">CBS 538.74</strain>
    </source>
</reference>
<organism evidence="3 4">
    <name type="scientific">Chaetomidium leptoderma</name>
    <dbReference type="NCBI Taxonomy" id="669021"/>
    <lineage>
        <taxon>Eukaryota</taxon>
        <taxon>Fungi</taxon>
        <taxon>Dikarya</taxon>
        <taxon>Ascomycota</taxon>
        <taxon>Pezizomycotina</taxon>
        <taxon>Sordariomycetes</taxon>
        <taxon>Sordariomycetidae</taxon>
        <taxon>Sordariales</taxon>
        <taxon>Chaetomiaceae</taxon>
        <taxon>Chaetomidium</taxon>
    </lineage>
</organism>
<feature type="transmembrane region" description="Helical" evidence="2">
    <location>
        <begin position="124"/>
        <end position="144"/>
    </location>
</feature>
<dbReference type="Proteomes" id="UP001302745">
    <property type="component" value="Unassembled WGS sequence"/>
</dbReference>
<comment type="caution">
    <text evidence="3">The sequence shown here is derived from an EMBL/GenBank/DDBJ whole genome shotgun (WGS) entry which is preliminary data.</text>
</comment>
<accession>A0AAN6ZZJ6</accession>
<proteinExistence type="predicted"/>
<evidence type="ECO:0000313" key="4">
    <source>
        <dbReference type="Proteomes" id="UP001302745"/>
    </source>
</evidence>
<gene>
    <name evidence="3" type="ORF">C8A00DRAFT_40977</name>
</gene>
<dbReference type="AlphaFoldDB" id="A0AAN6ZZJ6"/>
<feature type="compositionally biased region" description="Basic and acidic residues" evidence="1">
    <location>
        <begin position="377"/>
        <end position="391"/>
    </location>
</feature>
<feature type="transmembrane region" description="Helical" evidence="2">
    <location>
        <begin position="92"/>
        <end position="112"/>
    </location>
</feature>
<keyword evidence="2" id="KW-1133">Transmembrane helix</keyword>
<feature type="compositionally biased region" description="Polar residues" evidence="1">
    <location>
        <begin position="503"/>
        <end position="516"/>
    </location>
</feature>
<feature type="region of interest" description="Disordered" evidence="1">
    <location>
        <begin position="354"/>
        <end position="408"/>
    </location>
</feature>
<sequence length="631" mass="67706">MPALPPLHLLVGRTAANTNELQVICSFPVSGQYGPGSRILYYVLVAACVLARKTEWLRNACLAAALIFPAIAAIHAIVLAALHVDDAIDMDIYGALQLCSIGILTAPATVRLSKTYFNNPGRNVLFLWTVLVLAGLIALAVEFFRSHSNPCTDDGTGKPLYRDSIFPYGNTTVTCGLKCSTEYDPLSPMRSGSADNVYVVPAPHVLSFGAATLLAAACCIPGILSMVSTWDKIARTNWAKQWGTPDTDEVIEGTNGATFKGMNTVNDMIRRLLSVVEVPVFSAAVLAIIIVGELNFWSYSVNYQTEPIANVGQWSNVCASVFAACGSLYMFSAKYLETAEKGDFTCSCNCGCHEHSNSNSSRPDSLSDNLETSEITRPPHAEVRVRRRDTSPPHMLTATRTDTYPDEDSAYGLGIRTLDTGSSITGHKHGVAQKLIKIAAEFGTASPDRYDNSSFRHGKATGFPEVPGESNRNGRLPRIKKQWGEPSDDIEEGLTPRGRRSRANSFNDGISRSNSIGPRAHSPQPPPSRPQPTGPGPSLLGLPTTHSPESISEPAFPPRPSTELDKTKSQSTVVTLHQGAQGHNSPPAIILSAEDESSDASASGHANPPPAERPALHVTTHNASSRQADIQ</sequence>
<feature type="compositionally biased region" description="Polar residues" evidence="1">
    <location>
        <begin position="619"/>
        <end position="631"/>
    </location>
</feature>
<evidence type="ECO:0000256" key="2">
    <source>
        <dbReference type="SAM" id="Phobius"/>
    </source>
</evidence>
<keyword evidence="2" id="KW-0812">Transmembrane</keyword>
<feature type="compositionally biased region" description="Pro residues" evidence="1">
    <location>
        <begin position="523"/>
        <end position="535"/>
    </location>
</feature>
<feature type="compositionally biased region" description="Low complexity" evidence="1">
    <location>
        <begin position="536"/>
        <end position="545"/>
    </location>
</feature>
<dbReference type="EMBL" id="MU856865">
    <property type="protein sequence ID" value="KAK4156592.1"/>
    <property type="molecule type" value="Genomic_DNA"/>
</dbReference>
<feature type="region of interest" description="Disordered" evidence="1">
    <location>
        <begin position="446"/>
        <end position="631"/>
    </location>
</feature>
<feature type="transmembrane region" description="Helical" evidence="2">
    <location>
        <begin position="272"/>
        <end position="291"/>
    </location>
</feature>
<name>A0AAN6ZZJ6_9PEZI</name>
<evidence type="ECO:0000256" key="1">
    <source>
        <dbReference type="SAM" id="MobiDB-lite"/>
    </source>
</evidence>
<feature type="compositionally biased region" description="Low complexity" evidence="1">
    <location>
        <begin position="357"/>
        <end position="370"/>
    </location>
</feature>
<keyword evidence="2" id="KW-0472">Membrane</keyword>
<feature type="transmembrane region" description="Helical" evidence="2">
    <location>
        <begin position="205"/>
        <end position="227"/>
    </location>
</feature>
<feature type="transmembrane region" description="Helical" evidence="2">
    <location>
        <begin position="60"/>
        <end position="80"/>
    </location>
</feature>
<reference evidence="3" key="2">
    <citation type="submission" date="2023-05" db="EMBL/GenBank/DDBJ databases">
        <authorList>
            <consortium name="Lawrence Berkeley National Laboratory"/>
            <person name="Steindorff A."/>
            <person name="Hensen N."/>
            <person name="Bonometti L."/>
            <person name="Westerberg I."/>
            <person name="Brannstrom I.O."/>
            <person name="Guillou S."/>
            <person name="Cros-Aarteil S."/>
            <person name="Calhoun S."/>
            <person name="Haridas S."/>
            <person name="Kuo A."/>
            <person name="Mondo S."/>
            <person name="Pangilinan J."/>
            <person name="Riley R."/>
            <person name="Labutti K."/>
            <person name="Andreopoulos B."/>
            <person name="Lipzen A."/>
            <person name="Chen C."/>
            <person name="Yanf M."/>
            <person name="Daum C."/>
            <person name="Ng V."/>
            <person name="Clum A."/>
            <person name="Ohm R."/>
            <person name="Martin F."/>
            <person name="Silar P."/>
            <person name="Natvig D."/>
            <person name="Lalanne C."/>
            <person name="Gautier V."/>
            <person name="Ament-Velasquez S.L."/>
            <person name="Kruys A."/>
            <person name="Hutchinson M.I."/>
            <person name="Powell A.J."/>
            <person name="Barry K."/>
            <person name="Miller A.N."/>
            <person name="Grigoriev I.V."/>
            <person name="Debuchy R."/>
            <person name="Gladieux P."/>
            <person name="Thoren M.H."/>
            <person name="Johannesson H."/>
        </authorList>
    </citation>
    <scope>NUCLEOTIDE SEQUENCE</scope>
    <source>
        <strain evidence="3">CBS 538.74</strain>
    </source>
</reference>
<keyword evidence="4" id="KW-1185">Reference proteome</keyword>